<name>A0A8T0NGB8_PANVG</name>
<comment type="caution">
    <text evidence="1">The sequence shown here is derived from an EMBL/GenBank/DDBJ whole genome shotgun (WGS) entry which is preliminary data.</text>
</comment>
<keyword evidence="2" id="KW-1185">Reference proteome</keyword>
<dbReference type="AlphaFoldDB" id="A0A8T0NGB8"/>
<evidence type="ECO:0000313" key="1">
    <source>
        <dbReference type="EMBL" id="KAG2546076.1"/>
    </source>
</evidence>
<dbReference type="Proteomes" id="UP000823388">
    <property type="component" value="Chromosome 9K"/>
</dbReference>
<reference evidence="1" key="1">
    <citation type="submission" date="2020-05" db="EMBL/GenBank/DDBJ databases">
        <title>WGS assembly of Panicum virgatum.</title>
        <authorList>
            <person name="Lovell J.T."/>
            <person name="Jenkins J."/>
            <person name="Shu S."/>
            <person name="Juenger T.E."/>
            <person name="Schmutz J."/>
        </authorList>
    </citation>
    <scope>NUCLEOTIDE SEQUENCE</scope>
    <source>
        <strain evidence="1">AP13</strain>
    </source>
</reference>
<protein>
    <submittedName>
        <fullName evidence="1">Uncharacterized protein</fullName>
    </submittedName>
</protein>
<sequence>MIDPLRVLEWCEDNPYRKYGNMIIHFYKKYIAAMNVNSPNWNQNIYKWSFTHENGIVEDDEKGYSCSKCLGGKVPEAWKFVR</sequence>
<proteinExistence type="predicted"/>
<organism evidence="1 2">
    <name type="scientific">Panicum virgatum</name>
    <name type="common">Blackwell switchgrass</name>
    <dbReference type="NCBI Taxonomy" id="38727"/>
    <lineage>
        <taxon>Eukaryota</taxon>
        <taxon>Viridiplantae</taxon>
        <taxon>Streptophyta</taxon>
        <taxon>Embryophyta</taxon>
        <taxon>Tracheophyta</taxon>
        <taxon>Spermatophyta</taxon>
        <taxon>Magnoliopsida</taxon>
        <taxon>Liliopsida</taxon>
        <taxon>Poales</taxon>
        <taxon>Poaceae</taxon>
        <taxon>PACMAD clade</taxon>
        <taxon>Panicoideae</taxon>
        <taxon>Panicodae</taxon>
        <taxon>Paniceae</taxon>
        <taxon>Panicinae</taxon>
        <taxon>Panicum</taxon>
        <taxon>Panicum sect. Hiantes</taxon>
    </lineage>
</organism>
<gene>
    <name evidence="1" type="ORF">PVAP13_9KG027214</name>
</gene>
<accession>A0A8T0NGB8</accession>
<dbReference type="EMBL" id="CM029053">
    <property type="protein sequence ID" value="KAG2546076.1"/>
    <property type="molecule type" value="Genomic_DNA"/>
</dbReference>
<evidence type="ECO:0000313" key="2">
    <source>
        <dbReference type="Proteomes" id="UP000823388"/>
    </source>
</evidence>